<sequence length="286" mass="31154">MATLGRVERIERLLRSLDGRLQPRDQLVIVAQGEYEAIQSLVEGFDAAGASVIVTSSARGASRGRNVGVGALNADGDPLLLFPNDSTWFPARSIEGLRALPDAFRAGALTVVDEHGAKFSLPAAGTPLDRWNVWTVIEMGVLVRRSVFDEVGGFDVEIGTGADTPWQAGEATDLLLRLRERLPAVAASFRWLPPEITVGGITDAAGLSHAERRRKLRAYGRGMGRVVARWRYPLWWRLAFTGGGLAFGVRHRATNEPGDGWWVFLGRFEGWIGRPLGSGRTTAVSR</sequence>
<evidence type="ECO:0008006" key="3">
    <source>
        <dbReference type="Google" id="ProtNLM"/>
    </source>
</evidence>
<dbReference type="CDD" id="cd00761">
    <property type="entry name" value="Glyco_tranf_GTA_type"/>
    <property type="match status" value="1"/>
</dbReference>
<organism evidence="1 2">
    <name type="scientific">Agromyces agglutinans</name>
    <dbReference type="NCBI Taxonomy" id="2662258"/>
    <lineage>
        <taxon>Bacteria</taxon>
        <taxon>Bacillati</taxon>
        <taxon>Actinomycetota</taxon>
        <taxon>Actinomycetes</taxon>
        <taxon>Micrococcales</taxon>
        <taxon>Microbacteriaceae</taxon>
        <taxon>Agromyces</taxon>
    </lineage>
</organism>
<comment type="caution">
    <text evidence="1">The sequence shown here is derived from an EMBL/GenBank/DDBJ whole genome shotgun (WGS) entry which is preliminary data.</text>
</comment>
<gene>
    <name evidence="1" type="ORF">GE115_11950</name>
</gene>
<evidence type="ECO:0000313" key="1">
    <source>
        <dbReference type="EMBL" id="MRG60573.1"/>
    </source>
</evidence>
<keyword evidence="2" id="KW-1185">Reference proteome</keyword>
<dbReference type="Proteomes" id="UP000431080">
    <property type="component" value="Unassembled WGS sequence"/>
</dbReference>
<accession>A0A6I2FF96</accession>
<dbReference type="SUPFAM" id="SSF53448">
    <property type="entry name" value="Nucleotide-diphospho-sugar transferases"/>
    <property type="match status" value="1"/>
</dbReference>
<protein>
    <recommendedName>
        <fullName evidence="3">Glycosyltransferase family 2 protein</fullName>
    </recommendedName>
</protein>
<dbReference type="Gene3D" id="3.90.550.10">
    <property type="entry name" value="Spore Coat Polysaccharide Biosynthesis Protein SpsA, Chain A"/>
    <property type="match status" value="1"/>
</dbReference>
<name>A0A6I2FF96_9MICO</name>
<dbReference type="AlphaFoldDB" id="A0A6I2FF96"/>
<dbReference type="EMBL" id="WJIF01000006">
    <property type="protein sequence ID" value="MRG60573.1"/>
    <property type="molecule type" value="Genomic_DNA"/>
</dbReference>
<reference evidence="1 2" key="1">
    <citation type="submission" date="2019-10" db="EMBL/GenBank/DDBJ databases">
        <authorList>
            <person name="Nie G."/>
            <person name="Ming H."/>
            <person name="Yi B."/>
        </authorList>
    </citation>
    <scope>NUCLEOTIDE SEQUENCE [LARGE SCALE GENOMIC DNA]</scope>
    <source>
        <strain evidence="1 2">CFH 90414</strain>
    </source>
</reference>
<proteinExistence type="predicted"/>
<dbReference type="InterPro" id="IPR029044">
    <property type="entry name" value="Nucleotide-diphossugar_trans"/>
</dbReference>
<evidence type="ECO:0000313" key="2">
    <source>
        <dbReference type="Proteomes" id="UP000431080"/>
    </source>
</evidence>